<dbReference type="RefSeq" id="WP_340272736.1">
    <property type="nucleotide sequence ID" value="NZ_JBAKIA010000002.1"/>
</dbReference>
<sequence>MTIISDMGIRRMEGRPFEDILDGYFPLRESIRQLLQRQGFSAMWITLLHAPFMQIGGLAEDAPVPLHLRKIYSGMIDHMLLLAFSTPDGMVLAGTGDWIFVDSREENDLFPDSIRLGEPAFVRGVGLIEDCNTFDEENDFTPLAFLQPEAPSPSGDEVRLSAVHHLGWQAGKCFALKPADLGIRRQVGRDVQTLPFGSDHSGREASWDDWPLPMPGHLRPADWLLVNASPDQVRRESLEVALRL</sequence>
<gene>
    <name evidence="1" type="ORF">V6575_03705</name>
</gene>
<organism evidence="1 2">
    <name type="scientific">Roseibium algae</name>
    <dbReference type="NCBI Taxonomy" id="3123038"/>
    <lineage>
        <taxon>Bacteria</taxon>
        <taxon>Pseudomonadati</taxon>
        <taxon>Pseudomonadota</taxon>
        <taxon>Alphaproteobacteria</taxon>
        <taxon>Hyphomicrobiales</taxon>
        <taxon>Stappiaceae</taxon>
        <taxon>Roseibium</taxon>
    </lineage>
</organism>
<evidence type="ECO:0000313" key="2">
    <source>
        <dbReference type="Proteomes" id="UP001385499"/>
    </source>
</evidence>
<protein>
    <submittedName>
        <fullName evidence="1">Uncharacterized protein</fullName>
    </submittedName>
</protein>
<dbReference type="Proteomes" id="UP001385499">
    <property type="component" value="Unassembled WGS sequence"/>
</dbReference>
<reference evidence="1 2" key="1">
    <citation type="submission" date="2024-02" db="EMBL/GenBank/DDBJ databases">
        <title>Roseibium algae sp. nov., isolated from marine alga (Grateloupia sp.), showing potential in myo-inositol conversion.</title>
        <authorList>
            <person name="Wang Y."/>
        </authorList>
    </citation>
    <scope>NUCLEOTIDE SEQUENCE [LARGE SCALE GENOMIC DNA]</scope>
    <source>
        <strain evidence="1 2">H3510</strain>
    </source>
</reference>
<keyword evidence="2" id="KW-1185">Reference proteome</keyword>
<dbReference type="EMBL" id="JBAKIA010000002">
    <property type="protein sequence ID" value="MEJ8473180.1"/>
    <property type="molecule type" value="Genomic_DNA"/>
</dbReference>
<evidence type="ECO:0000313" key="1">
    <source>
        <dbReference type="EMBL" id="MEJ8473180.1"/>
    </source>
</evidence>
<name>A0ABU8TG93_9HYPH</name>
<proteinExistence type="predicted"/>
<comment type="caution">
    <text evidence="1">The sequence shown here is derived from an EMBL/GenBank/DDBJ whole genome shotgun (WGS) entry which is preliminary data.</text>
</comment>
<accession>A0ABU8TG93</accession>